<dbReference type="Pfam" id="PF12704">
    <property type="entry name" value="MacB_PCD"/>
    <property type="match status" value="1"/>
</dbReference>
<gene>
    <name evidence="10" type="ORF">J2I46_12645</name>
</gene>
<feature type="domain" description="ABC3 transporter permease C-terminal" evidence="8">
    <location>
        <begin position="287"/>
        <end position="410"/>
    </location>
</feature>
<evidence type="ECO:0000256" key="3">
    <source>
        <dbReference type="ARBA" id="ARBA00022475"/>
    </source>
</evidence>
<dbReference type="PANTHER" id="PTHR30489">
    <property type="entry name" value="LIPOPROTEIN-RELEASING SYSTEM TRANSMEMBRANE PROTEIN LOLE"/>
    <property type="match status" value="1"/>
</dbReference>
<evidence type="ECO:0000256" key="7">
    <source>
        <dbReference type="SAM" id="Phobius"/>
    </source>
</evidence>
<feature type="transmembrane region" description="Helical" evidence="7">
    <location>
        <begin position="283"/>
        <end position="303"/>
    </location>
</feature>
<evidence type="ECO:0000256" key="2">
    <source>
        <dbReference type="ARBA" id="ARBA00005236"/>
    </source>
</evidence>
<dbReference type="InterPro" id="IPR003838">
    <property type="entry name" value="ABC3_permease_C"/>
</dbReference>
<organism evidence="10 11">
    <name type="scientific">Fibrella forsythiae</name>
    <dbReference type="NCBI Taxonomy" id="2817061"/>
    <lineage>
        <taxon>Bacteria</taxon>
        <taxon>Pseudomonadati</taxon>
        <taxon>Bacteroidota</taxon>
        <taxon>Cytophagia</taxon>
        <taxon>Cytophagales</taxon>
        <taxon>Spirosomataceae</taxon>
        <taxon>Fibrella</taxon>
    </lineage>
</organism>
<feature type="transmembrane region" description="Helical" evidence="7">
    <location>
        <begin position="328"/>
        <end position="358"/>
    </location>
</feature>
<dbReference type="PANTHER" id="PTHR30489:SF0">
    <property type="entry name" value="LIPOPROTEIN-RELEASING SYSTEM TRANSMEMBRANE PROTEIN LOLE"/>
    <property type="match status" value="1"/>
</dbReference>
<comment type="caution">
    <text evidence="10">The sequence shown here is derived from an EMBL/GenBank/DDBJ whole genome shotgun (WGS) entry which is preliminary data.</text>
</comment>
<keyword evidence="3" id="KW-1003">Cell membrane</keyword>
<evidence type="ECO:0000259" key="8">
    <source>
        <dbReference type="Pfam" id="PF02687"/>
    </source>
</evidence>
<keyword evidence="5 7" id="KW-1133">Transmembrane helix</keyword>
<evidence type="ECO:0000313" key="11">
    <source>
        <dbReference type="Proteomes" id="UP000664628"/>
    </source>
</evidence>
<reference evidence="10 11" key="1">
    <citation type="submission" date="2021-03" db="EMBL/GenBank/DDBJ databases">
        <title>Fibrella sp. HMF5405 genome sequencing and assembly.</title>
        <authorList>
            <person name="Kang H."/>
            <person name="Kim H."/>
            <person name="Bae S."/>
            <person name="Joh K."/>
        </authorList>
    </citation>
    <scope>NUCLEOTIDE SEQUENCE [LARGE SCALE GENOMIC DNA]</scope>
    <source>
        <strain evidence="10 11">HMF5405</strain>
    </source>
</reference>
<name>A0ABS3JHF8_9BACT</name>
<evidence type="ECO:0000256" key="6">
    <source>
        <dbReference type="ARBA" id="ARBA00023136"/>
    </source>
</evidence>
<feature type="transmembrane region" description="Helical" evidence="7">
    <location>
        <begin position="21"/>
        <end position="42"/>
    </location>
</feature>
<feature type="transmembrane region" description="Helical" evidence="7">
    <location>
        <begin position="382"/>
        <end position="400"/>
    </location>
</feature>
<accession>A0ABS3JHF8</accession>
<sequence length="416" mass="45191">MNLRIASQIARTHLLAKKRQTLVAMLGVTFGIAMFITMISFMQGVNQFLEDSALDASPHVRMYNEVNTQRPSLIDALRPGGFNVTYHQKPKNELARIKNGLTIADRIEREPNVLGVSPQVATQAFYNNGPIQLSGTISGVNIERENRLYNLEKRLKSGSVNALRSNPDGLIMGTTLAGKLNVATGDKVTITTPTGSTRVLRVVGTFGFGIGTIDNTKSYANLPTVQELLGKDPSYITDIHLKMSDPLLAIPFGKVLQAQYGYHTEDWATANTAILAGEKIRNMLTYVVSITLLVVAGFGIYNIMNMTVMNKIKDIAILKATGFEGHDIVAIFLLQAVFIGFSGGLLGLGIGFGLSYLLSITPFDAGGFISIKTFPVIFEPKYYVNGLLFGVITTVLAGYFPARKASHIDPVAILRG</sequence>
<dbReference type="InterPro" id="IPR025857">
    <property type="entry name" value="MacB_PCD"/>
</dbReference>
<dbReference type="Pfam" id="PF02687">
    <property type="entry name" value="FtsX"/>
    <property type="match status" value="1"/>
</dbReference>
<keyword evidence="6 7" id="KW-0472">Membrane</keyword>
<keyword evidence="11" id="KW-1185">Reference proteome</keyword>
<dbReference type="EMBL" id="JAFMYW010000003">
    <property type="protein sequence ID" value="MBO0949436.1"/>
    <property type="molecule type" value="Genomic_DNA"/>
</dbReference>
<evidence type="ECO:0000259" key="9">
    <source>
        <dbReference type="Pfam" id="PF12704"/>
    </source>
</evidence>
<comment type="subcellular location">
    <subcellularLocation>
        <location evidence="1">Cell membrane</location>
        <topology evidence="1">Multi-pass membrane protein</topology>
    </subcellularLocation>
</comment>
<dbReference type="Proteomes" id="UP000664628">
    <property type="component" value="Unassembled WGS sequence"/>
</dbReference>
<keyword evidence="4 7" id="KW-0812">Transmembrane</keyword>
<evidence type="ECO:0000256" key="1">
    <source>
        <dbReference type="ARBA" id="ARBA00004651"/>
    </source>
</evidence>
<evidence type="ECO:0000256" key="4">
    <source>
        <dbReference type="ARBA" id="ARBA00022692"/>
    </source>
</evidence>
<dbReference type="RefSeq" id="WP_207329395.1">
    <property type="nucleotide sequence ID" value="NZ_JAFMYW010000003.1"/>
</dbReference>
<dbReference type="InterPro" id="IPR051447">
    <property type="entry name" value="Lipoprotein-release_system"/>
</dbReference>
<evidence type="ECO:0000313" key="10">
    <source>
        <dbReference type="EMBL" id="MBO0949436.1"/>
    </source>
</evidence>
<comment type="similarity">
    <text evidence="2">Belongs to the ABC-4 integral membrane protein family. LolC/E subfamily.</text>
</comment>
<feature type="domain" description="MacB-like periplasmic core" evidence="9">
    <location>
        <begin position="21"/>
        <end position="244"/>
    </location>
</feature>
<evidence type="ECO:0000256" key="5">
    <source>
        <dbReference type="ARBA" id="ARBA00022989"/>
    </source>
</evidence>
<protein>
    <submittedName>
        <fullName evidence="10">ABC transporter permease</fullName>
    </submittedName>
</protein>
<proteinExistence type="inferred from homology"/>